<keyword evidence="5" id="KW-0732">Signal</keyword>
<dbReference type="PANTHER" id="PTHR31263:SF0">
    <property type="entry name" value="CELLULASE FAMILY PROTEIN (AFU_ORTHOLOGUE AFUA_5G14560)"/>
    <property type="match status" value="1"/>
</dbReference>
<dbReference type="GO" id="GO:0000272">
    <property type="term" value="P:polysaccharide catabolic process"/>
    <property type="evidence" value="ECO:0007669"/>
    <property type="project" value="InterPro"/>
</dbReference>
<feature type="signal peptide" evidence="5">
    <location>
        <begin position="1"/>
        <end position="19"/>
    </location>
</feature>
<evidence type="ECO:0000256" key="4">
    <source>
        <dbReference type="RuleBase" id="RU361153"/>
    </source>
</evidence>
<proteinExistence type="inferred from homology"/>
<organism evidence="7 8">
    <name type="scientific">Monilinia vaccinii-corymbosi</name>
    <dbReference type="NCBI Taxonomy" id="61207"/>
    <lineage>
        <taxon>Eukaryota</taxon>
        <taxon>Fungi</taxon>
        <taxon>Dikarya</taxon>
        <taxon>Ascomycota</taxon>
        <taxon>Pezizomycotina</taxon>
        <taxon>Leotiomycetes</taxon>
        <taxon>Helotiales</taxon>
        <taxon>Sclerotiniaceae</taxon>
        <taxon>Monilinia</taxon>
    </lineage>
</organism>
<keyword evidence="3 4" id="KW-0326">Glycosidase</keyword>
<feature type="domain" description="Glycoside hydrolase family 5" evidence="6">
    <location>
        <begin position="54"/>
        <end position="374"/>
    </location>
</feature>
<dbReference type="AlphaFoldDB" id="A0A8A3PG58"/>
<evidence type="ECO:0000256" key="3">
    <source>
        <dbReference type="ARBA" id="ARBA00023295"/>
    </source>
</evidence>
<dbReference type="Pfam" id="PF00150">
    <property type="entry name" value="Cellulase"/>
    <property type="match status" value="1"/>
</dbReference>
<name>A0A8A3PG58_9HELO</name>
<dbReference type="OrthoDB" id="442731at2759"/>
<protein>
    <recommendedName>
        <fullName evidence="6">Glycoside hydrolase family 5 domain-containing protein</fullName>
    </recommendedName>
</protein>
<evidence type="ECO:0000256" key="1">
    <source>
        <dbReference type="ARBA" id="ARBA00005641"/>
    </source>
</evidence>
<dbReference type="EMBL" id="CP063408">
    <property type="protein sequence ID" value="QSZ34024.1"/>
    <property type="molecule type" value="Genomic_DNA"/>
</dbReference>
<evidence type="ECO:0000259" key="6">
    <source>
        <dbReference type="Pfam" id="PF00150"/>
    </source>
</evidence>
<dbReference type="Gene3D" id="3.20.20.80">
    <property type="entry name" value="Glycosidases"/>
    <property type="match status" value="1"/>
</dbReference>
<keyword evidence="2 4" id="KW-0378">Hydrolase</keyword>
<dbReference type="PANTHER" id="PTHR31263">
    <property type="entry name" value="CELLULASE FAMILY PROTEIN (AFU_ORTHOLOGUE AFUA_5G14560)"/>
    <property type="match status" value="1"/>
</dbReference>
<reference evidence="7" key="1">
    <citation type="submission" date="2020-10" db="EMBL/GenBank/DDBJ databases">
        <title>Genome Sequence of Monilinia vaccinii-corymbosi Sheds Light on Mummy Berry Disease Infection of Blueberry and Mating Type.</title>
        <authorList>
            <person name="Yow A.G."/>
            <person name="Zhang Y."/>
            <person name="Bansal K."/>
            <person name="Eacker S.M."/>
            <person name="Sullivan S."/>
            <person name="Liachko I."/>
            <person name="Cubeta M.A."/>
            <person name="Rollins J.A."/>
            <person name="Ashrafi H."/>
        </authorList>
    </citation>
    <scope>NUCLEOTIDE SEQUENCE</scope>
    <source>
        <strain evidence="7">RL-1</strain>
    </source>
</reference>
<dbReference type="SUPFAM" id="SSF51445">
    <property type="entry name" value="(Trans)glycosidases"/>
    <property type="match status" value="1"/>
</dbReference>
<evidence type="ECO:0000256" key="2">
    <source>
        <dbReference type="ARBA" id="ARBA00022801"/>
    </source>
</evidence>
<gene>
    <name evidence="7" type="ORF">DSL72_005604</name>
</gene>
<dbReference type="InterPro" id="IPR001547">
    <property type="entry name" value="Glyco_hydro_5"/>
</dbReference>
<dbReference type="GO" id="GO:0004553">
    <property type="term" value="F:hydrolase activity, hydrolyzing O-glycosyl compounds"/>
    <property type="evidence" value="ECO:0007669"/>
    <property type="project" value="InterPro"/>
</dbReference>
<accession>A0A8A3PG58</accession>
<comment type="similarity">
    <text evidence="1 4">Belongs to the glycosyl hydrolase 5 (cellulase A) family.</text>
</comment>
<dbReference type="InterPro" id="IPR017853">
    <property type="entry name" value="GH"/>
</dbReference>
<dbReference type="Proteomes" id="UP000672032">
    <property type="component" value="Chromosome 4"/>
</dbReference>
<keyword evidence="8" id="KW-1185">Reference proteome</keyword>
<evidence type="ECO:0000313" key="8">
    <source>
        <dbReference type="Proteomes" id="UP000672032"/>
    </source>
</evidence>
<evidence type="ECO:0000313" key="7">
    <source>
        <dbReference type="EMBL" id="QSZ34024.1"/>
    </source>
</evidence>
<evidence type="ECO:0000256" key="5">
    <source>
        <dbReference type="SAM" id="SignalP"/>
    </source>
</evidence>
<feature type="chain" id="PRO_5032926200" description="Glycoside hydrolase family 5 domain-containing protein" evidence="5">
    <location>
        <begin position="20"/>
        <end position="422"/>
    </location>
</feature>
<sequence length="422" mass="46742">MYFSKALLLLSPLLTSTLASAIQERASWPYFPLKASGRWILDSAGHNVSYAGVNWPGAADTMLPEGLQYQSIATIVSKIKSLGMNVIRLTYAIQMIDEYYANGEVDVSISTALTNALGTVNGSAVLSKILQNNPSFTTKTTRMEVFDAVAAECFKQKIYVHLDNHISKGTWCCSTTDGNAWFGDKYFDVENWKRGISYMATRGSKWGNLMSVSLRNELRQPSDDATLTANSYNWANWYTNMVAGMESIHAANPDVLIFLSGLNFDVDLSPIANADLLTPSTTQRFLKSDFSYANKLVLELHNYATGTNSCSDLKSSLKSAGYNALDPGVKNQMPVVMTEWGHSQTTAAYASVYSTCLKSYLNEIKGGWMVWVLSGSYYIRSGTQDYEETWGLLSHDWSQWRDPNSVKSVIIPMVSGSKIWSP</sequence>